<accession>A0ABP6V6I6</accession>
<dbReference type="InterPro" id="IPR007833">
    <property type="entry name" value="Capsule_polysaccharide_synth"/>
</dbReference>
<keyword evidence="2" id="KW-1185">Reference proteome</keyword>
<sequence>MFCYNDCRAYHLKARHYCLEHKIDFYVFEEGYLRPDYITLEKGGVNAHSPWYGRLASLLASQAPTDDEQLHFAVAPTFNKRIYYAIRYYLGMQLNAGRFSHYVHHRHRPCWTEGTSWLKGWYTKLSHKAHDREQQQRLIDHHSGNIFLIPLQVADDFQIRAHSPFKDVAQAISHIMDSFATNAAADDVLVLKHHPMDRGYSNYRRQIKRHCTRLGLNNRVFYGFEFSLPELYRHCKGVVTINSTVGISALLHKVPTLTLGKALYDLPGLTSQCGLDTFWQRPEPVNHPLFTQLRLFLLSHTQVNGSFYGEYKKTCEQVWQRLGESSQLDNTHPKPVLIEADIPEAPLQQAS</sequence>
<dbReference type="CDD" id="cd16441">
    <property type="entry name" value="beta_Kdo_transferase_KpsS"/>
    <property type="match status" value="1"/>
</dbReference>
<name>A0ABP6V6I6_9GAMM</name>
<reference evidence="2" key="1">
    <citation type="journal article" date="2019" name="Int. J. Syst. Evol. Microbiol.">
        <title>The Global Catalogue of Microorganisms (GCM) 10K type strain sequencing project: providing services to taxonomists for standard genome sequencing and annotation.</title>
        <authorList>
            <consortium name="The Broad Institute Genomics Platform"/>
            <consortium name="The Broad Institute Genome Sequencing Center for Infectious Disease"/>
            <person name="Wu L."/>
            <person name="Ma J."/>
        </authorList>
    </citation>
    <scope>NUCLEOTIDE SEQUENCE [LARGE SCALE GENOMIC DNA]</scope>
    <source>
        <strain evidence="2">JCM 17110</strain>
    </source>
</reference>
<organism evidence="1 2">
    <name type="scientific">Zobellella aerophila</name>
    <dbReference type="NCBI Taxonomy" id="870480"/>
    <lineage>
        <taxon>Bacteria</taxon>
        <taxon>Pseudomonadati</taxon>
        <taxon>Pseudomonadota</taxon>
        <taxon>Gammaproteobacteria</taxon>
        <taxon>Aeromonadales</taxon>
        <taxon>Aeromonadaceae</taxon>
        <taxon>Zobellella</taxon>
    </lineage>
</organism>
<dbReference type="EMBL" id="BAABCX010000001">
    <property type="protein sequence ID" value="GAA3528293.1"/>
    <property type="molecule type" value="Genomic_DNA"/>
</dbReference>
<proteinExistence type="predicted"/>
<evidence type="ECO:0008006" key="3">
    <source>
        <dbReference type="Google" id="ProtNLM"/>
    </source>
</evidence>
<gene>
    <name evidence="1" type="ORF">GCM10022394_04310</name>
</gene>
<evidence type="ECO:0000313" key="2">
    <source>
        <dbReference type="Proteomes" id="UP001500795"/>
    </source>
</evidence>
<dbReference type="Proteomes" id="UP001500795">
    <property type="component" value="Unassembled WGS sequence"/>
</dbReference>
<comment type="caution">
    <text evidence="1">The sequence shown here is derived from an EMBL/GenBank/DDBJ whole genome shotgun (WGS) entry which is preliminary data.</text>
</comment>
<dbReference type="Pfam" id="PF05159">
    <property type="entry name" value="Capsule_synth"/>
    <property type="match status" value="1"/>
</dbReference>
<evidence type="ECO:0000313" key="1">
    <source>
        <dbReference type="EMBL" id="GAA3528293.1"/>
    </source>
</evidence>
<protein>
    <recommendedName>
        <fullName evidence="3">Capsular biosynthesis protein</fullName>
    </recommendedName>
</protein>